<sequence length="423" mass="44795">MNSSKIFRKPPRWVLLLAGAVVVALVAAGAYQGITRLGTTTVTAYFPSTNGLYAGDDVRVLGVKVGRIDKVEPGHERVKVTMTVDRGVDLPADARAVIVSPSLVTARFIQLAPAYTGGEKLGDGDEIPIERTAVPVEWDDIKAELSKLATTLGPVGDDQQGSFGRFVDTAAENLDGNGERMRETLRELSATLNTLSDGRTDLFGTIRNLQQFVEVLSASNEQIVQFGGRLASVSSVLAGVSEDLGAGLDNLDLAVADVQRFLDSSGAELTESTQRLAEVTQILVDKRPEVERVLHSGPTALVNFYQLYKPAQGTLTGAVALNNTADPLSFLCGSVRALEENDSDRSADLCATYLAPVIDSLAMNYAPIMLNPATGVQAFPNQLTFSPPSLANEVPDEVKNPRPVPAVTVPNGLAGLAIPGGGR</sequence>
<gene>
    <name evidence="3" type="ORF">ERS450000_03691</name>
</gene>
<protein>
    <submittedName>
        <fullName evidence="3">Virulence factor Mce family protein</fullName>
    </submittedName>
</protein>
<geneLocation type="plasmid" evidence="3">
    <name>2</name>
</geneLocation>
<dbReference type="EMBL" id="LN868939">
    <property type="protein sequence ID" value="CRY80113.1"/>
    <property type="molecule type" value="Genomic_DNA"/>
</dbReference>
<proteinExistence type="predicted"/>
<dbReference type="InterPro" id="IPR005693">
    <property type="entry name" value="Mce"/>
</dbReference>
<accession>A0A0H5NXV9</accession>
<evidence type="ECO:0000313" key="3">
    <source>
        <dbReference type="EMBL" id="CRY80113.1"/>
    </source>
</evidence>
<dbReference type="PANTHER" id="PTHR33371">
    <property type="entry name" value="INTERMEMBRANE PHOSPHOLIPID TRANSPORT SYSTEM BINDING PROTEIN MLAD-RELATED"/>
    <property type="match status" value="1"/>
</dbReference>
<keyword evidence="3" id="KW-0614">Plasmid</keyword>
<dbReference type="OMA" id="TWIPAKG"/>
<dbReference type="Proteomes" id="UP000057820">
    <property type="component" value="Plasmid 2"/>
</dbReference>
<dbReference type="InterPro" id="IPR052336">
    <property type="entry name" value="MlaD_Phospholipid_Transporter"/>
</dbReference>
<organism evidence="3 4">
    <name type="scientific">Nocardia farcinica</name>
    <dbReference type="NCBI Taxonomy" id="37329"/>
    <lineage>
        <taxon>Bacteria</taxon>
        <taxon>Bacillati</taxon>
        <taxon>Actinomycetota</taxon>
        <taxon>Actinomycetes</taxon>
        <taxon>Mycobacteriales</taxon>
        <taxon>Nocardiaceae</taxon>
        <taxon>Nocardia</taxon>
    </lineage>
</organism>
<name>A0A0H5NXV9_NOCFR</name>
<feature type="domain" description="Mce/MlaD" evidence="1">
    <location>
        <begin position="39"/>
        <end position="113"/>
    </location>
</feature>
<evidence type="ECO:0000259" key="2">
    <source>
        <dbReference type="Pfam" id="PF11887"/>
    </source>
</evidence>
<dbReference type="Pfam" id="PF02470">
    <property type="entry name" value="MlaD"/>
    <property type="match status" value="1"/>
</dbReference>
<evidence type="ECO:0000259" key="1">
    <source>
        <dbReference type="Pfam" id="PF02470"/>
    </source>
</evidence>
<dbReference type="AlphaFoldDB" id="A0A0H5NXV9"/>
<dbReference type="Pfam" id="PF11887">
    <property type="entry name" value="Mce4_CUP1"/>
    <property type="match status" value="1"/>
</dbReference>
<feature type="domain" description="Mammalian cell entry C-terminal" evidence="2">
    <location>
        <begin position="119"/>
        <end position="296"/>
    </location>
</feature>
<evidence type="ECO:0000313" key="4">
    <source>
        <dbReference type="Proteomes" id="UP000057820"/>
    </source>
</evidence>
<dbReference type="KEGG" id="nfr:ERS450000_03691"/>
<dbReference type="RefSeq" id="WP_011207072.1">
    <property type="nucleotide sequence ID" value="NZ_CP031418.1"/>
</dbReference>
<dbReference type="PANTHER" id="PTHR33371:SF4">
    <property type="entry name" value="INTERMEMBRANE PHOSPHOLIPID TRANSPORT SYSTEM BINDING PROTEIN MLAD"/>
    <property type="match status" value="1"/>
</dbReference>
<dbReference type="InterPro" id="IPR024516">
    <property type="entry name" value="Mce_C"/>
</dbReference>
<dbReference type="InterPro" id="IPR003399">
    <property type="entry name" value="Mce/MlaD"/>
</dbReference>
<dbReference type="NCBIfam" id="TIGR00996">
    <property type="entry name" value="Mtu_fam_mce"/>
    <property type="match status" value="1"/>
</dbReference>
<dbReference type="GeneID" id="61131377"/>
<dbReference type="GO" id="GO:0005576">
    <property type="term" value="C:extracellular region"/>
    <property type="evidence" value="ECO:0007669"/>
    <property type="project" value="TreeGrafter"/>
</dbReference>
<reference evidence="4" key="1">
    <citation type="submission" date="2015-03" db="EMBL/GenBank/DDBJ databases">
        <authorList>
            <consortium name="Pathogen Informatics"/>
        </authorList>
    </citation>
    <scope>NUCLEOTIDE SEQUENCE [LARGE SCALE GENOMIC DNA]</scope>
    <source>
        <strain evidence="4">NCTC11134</strain>
        <plasmid evidence="4">2</plasmid>
    </source>
</reference>